<keyword evidence="3" id="KW-1185">Reference proteome</keyword>
<feature type="compositionally biased region" description="Acidic residues" evidence="1">
    <location>
        <begin position="186"/>
        <end position="198"/>
    </location>
</feature>
<dbReference type="GeneID" id="92013001"/>
<gene>
    <name evidence="2" type="ORF">SLS55_008916</name>
</gene>
<evidence type="ECO:0000256" key="1">
    <source>
        <dbReference type="SAM" id="MobiDB-lite"/>
    </source>
</evidence>
<accession>A0ABR3C9S0</accession>
<reference evidence="2 3" key="1">
    <citation type="submission" date="2024-02" db="EMBL/GenBank/DDBJ databases">
        <title>De novo assembly and annotation of 12 fungi associated with fruit tree decline syndrome in Ontario, Canada.</title>
        <authorList>
            <person name="Sulman M."/>
            <person name="Ellouze W."/>
            <person name="Ilyukhin E."/>
        </authorList>
    </citation>
    <scope>NUCLEOTIDE SEQUENCE [LARGE SCALE GENOMIC DNA]</scope>
    <source>
        <strain evidence="2 3">FDS-637</strain>
    </source>
</reference>
<sequence>MAAFHESSEVVAHLKGVCDLAWKQSQTCDGAGPRFKDIWAELRDLFFGLISLEKELADSKAFLKRCDHHTEVELRELLEECVEDLREVEEFLDGLSSQRRHTPVKSLDEEVSDLRKKICDRRNSFQDFHDRATTAALETMKAQLYTLVEDILSKRRRPFILTKIVDWDALADELEQPAFVGRDVLEFDGGDADSDDNGVIELPDSPTGTSPPPSADSFVDDEPQRLKKTRYHQPTVEDYVEGEDDVLPSPTPISLSFRSSVPGLDGDSLSTSVEPLDNLHERGRDNTSDYDPLADPRRKPRKVDTELQLMQEEKLTMQEKKDTIQDEIRKLKEEAEMLEEEKRTWEAEQKRREELQKL</sequence>
<feature type="compositionally biased region" description="Basic and acidic residues" evidence="1">
    <location>
        <begin position="277"/>
        <end position="287"/>
    </location>
</feature>
<dbReference type="RefSeq" id="XP_066629550.1">
    <property type="nucleotide sequence ID" value="XM_066780321.1"/>
</dbReference>
<organism evidence="2 3">
    <name type="scientific">Diplodia seriata</name>
    <dbReference type="NCBI Taxonomy" id="420778"/>
    <lineage>
        <taxon>Eukaryota</taxon>
        <taxon>Fungi</taxon>
        <taxon>Dikarya</taxon>
        <taxon>Ascomycota</taxon>
        <taxon>Pezizomycotina</taxon>
        <taxon>Dothideomycetes</taxon>
        <taxon>Dothideomycetes incertae sedis</taxon>
        <taxon>Botryosphaeriales</taxon>
        <taxon>Botryosphaeriaceae</taxon>
        <taxon>Diplodia</taxon>
    </lineage>
</organism>
<proteinExistence type="predicted"/>
<feature type="compositionally biased region" description="Basic and acidic residues" evidence="1">
    <location>
        <begin position="294"/>
        <end position="305"/>
    </location>
</feature>
<name>A0ABR3C9S0_9PEZI</name>
<feature type="region of interest" description="Disordered" evidence="1">
    <location>
        <begin position="337"/>
        <end position="358"/>
    </location>
</feature>
<evidence type="ECO:0000313" key="3">
    <source>
        <dbReference type="Proteomes" id="UP001430584"/>
    </source>
</evidence>
<comment type="caution">
    <text evidence="2">The sequence shown here is derived from an EMBL/GenBank/DDBJ whole genome shotgun (WGS) entry which is preliminary data.</text>
</comment>
<dbReference type="EMBL" id="JAJVCZ030000009">
    <property type="protein sequence ID" value="KAL0256521.1"/>
    <property type="molecule type" value="Genomic_DNA"/>
</dbReference>
<evidence type="ECO:0000313" key="2">
    <source>
        <dbReference type="EMBL" id="KAL0256521.1"/>
    </source>
</evidence>
<dbReference type="Proteomes" id="UP001430584">
    <property type="component" value="Unassembled WGS sequence"/>
</dbReference>
<feature type="region of interest" description="Disordered" evidence="1">
    <location>
        <begin position="185"/>
        <end position="305"/>
    </location>
</feature>
<protein>
    <submittedName>
        <fullName evidence="2">Uncharacterized protein</fullName>
    </submittedName>
</protein>